<evidence type="ECO:0000256" key="1">
    <source>
        <dbReference type="SAM" id="Phobius"/>
    </source>
</evidence>
<dbReference type="OrthoDB" id="2194792at2759"/>
<name>A0A177ECI9_9MICR</name>
<gene>
    <name evidence="2" type="ORF">NEDG_00798</name>
</gene>
<dbReference type="EMBL" id="LTDL01000040">
    <property type="protein sequence ID" value="OAG29665.1"/>
    <property type="molecule type" value="Genomic_DNA"/>
</dbReference>
<dbReference type="RefSeq" id="XP_067544313.1">
    <property type="nucleotide sequence ID" value="XM_067688216.1"/>
</dbReference>
<keyword evidence="1" id="KW-1133">Transmembrane helix</keyword>
<accession>A0A177ECI9</accession>
<feature type="transmembrane region" description="Helical" evidence="1">
    <location>
        <begin position="12"/>
        <end position="30"/>
    </location>
</feature>
<sequence>MASFAYKAVRRAVNFLAFIMFMMVIVTIVYDYKTKIIQAIEISSQMGIQGACTLLNYTKLLTIFIAMFTSTSINSKSKFTLKLAITCTIVYSILIGLILVYLYIGYYDKIAAYLNDVFSPPNNVNNIISMTMKTMGIPPHDLATDPFGSALNLADGEIFVIKAMLMVLLGCSFLSTIFMIYGIHCKISKDKPAVLKEAEVFARSVGLTPAPSTLRNHVDRSRANA</sequence>
<keyword evidence="1" id="KW-0812">Transmembrane</keyword>
<organism evidence="2 3">
    <name type="scientific">Nematocida displodere</name>
    <dbReference type="NCBI Taxonomy" id="1805483"/>
    <lineage>
        <taxon>Eukaryota</taxon>
        <taxon>Fungi</taxon>
        <taxon>Fungi incertae sedis</taxon>
        <taxon>Microsporidia</taxon>
        <taxon>Nematocida</taxon>
    </lineage>
</organism>
<dbReference type="Proteomes" id="UP000185944">
    <property type="component" value="Unassembled WGS sequence"/>
</dbReference>
<evidence type="ECO:0000313" key="2">
    <source>
        <dbReference type="EMBL" id="OAG29665.1"/>
    </source>
</evidence>
<reference evidence="2 3" key="1">
    <citation type="submission" date="2016-02" db="EMBL/GenBank/DDBJ databases">
        <title>Discovery of a natural microsporidian pathogen with a broad tissue tropism in Caenorhabditis elegans.</title>
        <authorList>
            <person name="Luallen R.J."/>
            <person name="Reinke A.W."/>
            <person name="Tong L."/>
            <person name="Botts M.R."/>
            <person name="Felix M.-A."/>
            <person name="Troemel E.R."/>
        </authorList>
    </citation>
    <scope>NUCLEOTIDE SEQUENCE [LARGE SCALE GENOMIC DNA]</scope>
    <source>
        <strain evidence="2 3">JUm2807</strain>
    </source>
</reference>
<keyword evidence="1" id="KW-0472">Membrane</keyword>
<feature type="transmembrane region" description="Helical" evidence="1">
    <location>
        <begin position="81"/>
        <end position="104"/>
    </location>
</feature>
<evidence type="ECO:0000313" key="3">
    <source>
        <dbReference type="Proteomes" id="UP000185944"/>
    </source>
</evidence>
<comment type="caution">
    <text evidence="2">The sequence shown here is derived from an EMBL/GenBank/DDBJ whole genome shotgun (WGS) entry which is preliminary data.</text>
</comment>
<protein>
    <submittedName>
        <fullName evidence="2">Uncharacterized protein</fullName>
    </submittedName>
</protein>
<feature type="transmembrane region" description="Helical" evidence="1">
    <location>
        <begin position="159"/>
        <end position="181"/>
    </location>
</feature>
<dbReference type="VEuPathDB" id="MicrosporidiaDB:NEDG_00798"/>
<feature type="transmembrane region" description="Helical" evidence="1">
    <location>
        <begin position="46"/>
        <end position="69"/>
    </location>
</feature>
<keyword evidence="3" id="KW-1185">Reference proteome</keyword>
<dbReference type="AlphaFoldDB" id="A0A177ECI9"/>
<proteinExistence type="predicted"/>
<dbReference type="GeneID" id="93647148"/>